<feature type="domain" description="Cas12a REC2" evidence="4">
    <location>
        <begin position="328"/>
        <end position="565"/>
    </location>
</feature>
<dbReference type="EMBL" id="CP114052">
    <property type="protein sequence ID" value="WAW14526.1"/>
    <property type="molecule type" value="Genomic_DNA"/>
</dbReference>
<dbReference type="InterPro" id="IPR040882">
    <property type="entry name" value="Cas12a_NUC"/>
</dbReference>
<dbReference type="InterPro" id="IPR027620">
    <property type="entry name" value="Cas12a"/>
</dbReference>
<organism evidence="6 7">
    <name type="scientific">Peptostreptococcus equinus</name>
    <dbReference type="NCBI Taxonomy" id="3003601"/>
    <lineage>
        <taxon>Bacteria</taxon>
        <taxon>Bacillati</taxon>
        <taxon>Bacillota</taxon>
        <taxon>Clostridia</taxon>
        <taxon>Peptostreptococcales</taxon>
        <taxon>Peptostreptococcaceae</taxon>
        <taxon>Peptostreptococcus</taxon>
    </lineage>
</organism>
<feature type="domain" description="Cas12a REC1" evidence="1">
    <location>
        <begin position="54"/>
        <end position="312"/>
    </location>
</feature>
<evidence type="ECO:0000259" key="3">
    <source>
        <dbReference type="Pfam" id="PF18516"/>
    </source>
</evidence>
<proteinExistence type="predicted"/>
<protein>
    <submittedName>
        <fullName evidence="6">Type V CRISPR-associated protein Cas12a/Cpf1</fullName>
    </submittedName>
</protein>
<evidence type="ECO:0000259" key="2">
    <source>
        <dbReference type="Pfam" id="PF18510"/>
    </source>
</evidence>
<gene>
    <name evidence="6" type="primary">cas12a</name>
    <name evidence="6" type="ORF">O0R46_07965</name>
</gene>
<evidence type="ECO:0000259" key="1">
    <source>
        <dbReference type="Pfam" id="PF18501"/>
    </source>
</evidence>
<accession>A0ABY7JNS4</accession>
<dbReference type="NCBIfam" id="TIGR04330">
    <property type="entry name" value="cas_Cpf1"/>
    <property type="match status" value="1"/>
</dbReference>
<feature type="domain" description="Cas12a RuvC nuclease" evidence="3">
    <location>
        <begin position="928"/>
        <end position="1341"/>
    </location>
</feature>
<dbReference type="InterPro" id="IPR040787">
    <property type="entry name" value="Cas12a_REC1"/>
</dbReference>
<dbReference type="Proteomes" id="UP001164187">
    <property type="component" value="Chromosome"/>
</dbReference>
<reference evidence="6" key="1">
    <citation type="submission" date="2022-12" db="EMBL/GenBank/DDBJ databases">
        <title>Peptostreptococcus.</title>
        <authorList>
            <person name="Lee S.H."/>
        </authorList>
    </citation>
    <scope>NUCLEOTIDE SEQUENCE</scope>
    <source>
        <strain evidence="6">CBA3647</strain>
    </source>
</reference>
<dbReference type="InterPro" id="IPR053993">
    <property type="entry name" value="Cas12a_PI"/>
</dbReference>
<dbReference type="Pfam" id="PF22222">
    <property type="entry name" value="Cpf1_PI-like"/>
    <property type="match status" value="1"/>
</dbReference>
<dbReference type="RefSeq" id="WP_269311223.1">
    <property type="nucleotide sequence ID" value="NZ_CP114052.1"/>
</dbReference>
<keyword evidence="7" id="KW-1185">Reference proteome</keyword>
<feature type="domain" description="Cas12a PI" evidence="5">
    <location>
        <begin position="705"/>
        <end position="762"/>
    </location>
</feature>
<feature type="domain" description="Cas12a nuclease" evidence="2">
    <location>
        <begin position="1127"/>
        <end position="1279"/>
    </location>
</feature>
<evidence type="ECO:0000313" key="7">
    <source>
        <dbReference type="Proteomes" id="UP001164187"/>
    </source>
</evidence>
<name>A0ABY7JNS4_9FIRM</name>
<dbReference type="Pfam" id="PF18501">
    <property type="entry name" value="REC1"/>
    <property type="match status" value="1"/>
</dbReference>
<dbReference type="InterPro" id="IPR040852">
    <property type="entry name" value="RuvC_1"/>
</dbReference>
<dbReference type="Pfam" id="PF21918">
    <property type="entry name" value="cas_Cpf1_2nd"/>
    <property type="match status" value="1"/>
</dbReference>
<evidence type="ECO:0000259" key="4">
    <source>
        <dbReference type="Pfam" id="PF21918"/>
    </source>
</evidence>
<dbReference type="Pfam" id="PF18510">
    <property type="entry name" value="NUC"/>
    <property type="match status" value="1"/>
</dbReference>
<dbReference type="InterPro" id="IPR054116">
    <property type="entry name" value="Cas12a_REC2"/>
</dbReference>
<evidence type="ECO:0000313" key="6">
    <source>
        <dbReference type="EMBL" id="WAW14526.1"/>
    </source>
</evidence>
<dbReference type="Pfam" id="PF18516">
    <property type="entry name" value="RuvC_1"/>
    <property type="match status" value="1"/>
</dbReference>
<sequence length="1345" mass="159303">MIRKLEKSSYESFTQLFPKQITLRNELIPMWETKDNMISMKEIEIDKNRAEDYKRIKSIIDDFYRVLINETLKESKIDWTDLSDMLRENKPDQKKMDNIKKIYRKEICDLMDSYSIVTEPKFNIIKNNDNKKSSIVKLCTGKDLIRVILPSFVDSYYEKEVAIKNKDIVNRFKDFTTYFTNFWDTRKNIFSSEDKSTAISQRIIFNFERFESNIAIYKEIKEYLAMNILHIENEFIENDILKKYEKIEQFFDLSYFNKLFIQKNIDIYNTIIGGFSPKDRNKIKGINELINEWNQVNKKNKIPKLASLYKQILSDRSSNSFILDVYDNDKDVFDEVKKYHELYVISDSDLGVNLLNVLDIIKDVSIYDLDKIYIKSSYLTKISKDIFDNFNIDESIASWNIINLALENYATKDNNILIEKIKKYKKEQKNENSNKKSSIYFSMSELDRVINEFIINNNYNIGKKYLIKDYFENLITKEDIILVTEAFNNFVNTYQSNNKIKTHEETKNMLKLYLDRLKSIENKIRYFSSNELLDLDMVFYSDINILLDNFSDFNSIYNKVRSYITKKEFADNKIKINFKSPDLLTGWAESKVQEKGGILFRKNNEYYLGILNKNKKNAYKNMKTLVDKKGEYEKMVYYLFPDAAKMIPKCSIKKNDVKNHFAKSKEDYKLKVGFSEDLIIDRKLYDLYYTQYDGKKKFQTEYLKNTGDEEGYKESLIFWIDFCKDFLSKYESTSIFDYGILKSSNEYINLADFYRDVDSVSYKIEYEKLNENDIRELVKNNEIYLFKIYNKDFSSNSKGKKNLHTMYFESIFSDLNQKNGIVKLNGNAEIFFREKQIDKEFKHSSGEYLVNKIDKNGLKIPEDLYVEIFNYVNGRIKNFSSKNAKQLYDSGDVTVKKAKYDIIKDRRYTQDKLYFHVPITINYKENSSYKLDDKVLRKIAESKSQNVIGIDRGEKNLIYISVVNPQGKILEQKSLNIIEKEIKSKDKSIISNINYKDILDKKAFDRNNERRSWDTIEKIKDLKEGYVSQVVHEICKMVIKYDAIISMEDLNIEFKNLRKKVEQQVYQKFETALIKKLNYLVFKDTDFTEPGGVLNAFQLARQVDTLKKVGKQCGIIFFVDPRNTSKVDPTSGFINRMPIKNIKNKQDKIKFIKKFEYIGYDNEKDMFYFKFNYKNFINTEVKVTDWCVYTNGIRCKYNRNTKKRIEINLTEEMKNIMNKYKIPYLDGNLIEKILEKEKSIDKIINILIELLNMRVSTDSEDYIISPVINSKGEFFDTRNQSKDSILPIDADANGAYNIALKGQILVKRIIDNKEKIITNNFNRGKDIDLIVKRNDFLDYVSKING</sequence>
<evidence type="ECO:0000259" key="5">
    <source>
        <dbReference type="Pfam" id="PF22222"/>
    </source>
</evidence>